<name>A0A843R020_LIMFE</name>
<organism evidence="3 4">
    <name type="scientific">Limosilactobacillus fermentum</name>
    <name type="common">Lactobacillus fermentum</name>
    <dbReference type="NCBI Taxonomy" id="1613"/>
    <lineage>
        <taxon>Bacteria</taxon>
        <taxon>Bacillati</taxon>
        <taxon>Bacillota</taxon>
        <taxon>Bacilli</taxon>
        <taxon>Lactobacillales</taxon>
        <taxon>Lactobacillaceae</taxon>
        <taxon>Limosilactobacillus</taxon>
    </lineage>
</organism>
<dbReference type="AlphaFoldDB" id="A0A843R020"/>
<dbReference type="InterPro" id="IPR027417">
    <property type="entry name" value="P-loop_NTPase"/>
</dbReference>
<dbReference type="EMBL" id="WHJL01000076">
    <property type="protein sequence ID" value="MPQ35589.1"/>
    <property type="molecule type" value="Genomic_DNA"/>
</dbReference>
<feature type="coiled-coil region" evidence="1">
    <location>
        <begin position="164"/>
        <end position="269"/>
    </location>
</feature>
<evidence type="ECO:0000256" key="1">
    <source>
        <dbReference type="SAM" id="Coils"/>
    </source>
</evidence>
<feature type="domain" description="DUF2326" evidence="2">
    <location>
        <begin position="424"/>
        <end position="532"/>
    </location>
</feature>
<keyword evidence="1" id="KW-0175">Coiled coil</keyword>
<sequence>MSILLTGDQPKISFHKGLNVVIGGQRRTNSIGKSTFLMILDFVFGGEDYTSENIQNIKEVGPHVIKFAFQTGKGIKYFSRATLKPKMVSVCDENYHELKTISLNEYRKELLSIYHINIPDTSFRGMVSNFIRVHPRTPSKVTDAPLQAAEGQSKEQQITNFEKLFQSYKEIDALKKEYDNVKEKSKVLTAASKFEFVKPAKNKTTFVANEAKIKEFNSKIQEIENQAKKATLDIDIEKDDSTRELVSHINGLRDQRSRLKLQVLAIQRNLDIKINAQKKSYQALSEFFPGLDTKRLDEIEEFHSGLIKILKNEFKASIKEIQGQISLINQSIQALEDKVKEIKGTSSISLVVIEKVSRYKAEVDKLNRANQLYEEERKLKKEKDENKKCWDEAVKNGLNDSQYRINKKMQEMNVFVCGSESIFPPILDITDGRHYTFNTSADTGKGSADKGTILFDLACLELSELPFLVHDSHMFSDIEIDRFQNIVKLYSKYNKQVFISVDKIGELDEDVRRIIEENCVLKLGRGGDELFGRTWGLDKKKED</sequence>
<dbReference type="Proteomes" id="UP000466799">
    <property type="component" value="Unassembled WGS sequence"/>
</dbReference>
<gene>
    <name evidence="3" type="ORF">GC247_06795</name>
</gene>
<evidence type="ECO:0000313" key="4">
    <source>
        <dbReference type="Proteomes" id="UP000466799"/>
    </source>
</evidence>
<proteinExistence type="predicted"/>
<dbReference type="Pfam" id="PF10088">
    <property type="entry name" value="DUF2326"/>
    <property type="match status" value="1"/>
</dbReference>
<dbReference type="Gene3D" id="3.40.50.300">
    <property type="entry name" value="P-loop containing nucleotide triphosphate hydrolases"/>
    <property type="match status" value="1"/>
</dbReference>
<reference evidence="3 4" key="1">
    <citation type="submission" date="2019-10" db="EMBL/GenBank/DDBJ databases">
        <title>Genome Sequencing and assembly of Lactobacillus fermentum I2, a lactic acid bacteria.</title>
        <authorList>
            <person name="Lopes L.S."/>
            <person name="Persinoti G.F."/>
            <person name="Riano-Pachon D.M."/>
            <person name="Labate C.A."/>
        </authorList>
    </citation>
    <scope>NUCLEOTIDE SEQUENCE [LARGE SCALE GENOMIC DNA]</scope>
    <source>
        <strain evidence="3 4">I2</strain>
    </source>
</reference>
<dbReference type="InterPro" id="IPR018760">
    <property type="entry name" value="DUF2326"/>
</dbReference>
<feature type="coiled-coil region" evidence="1">
    <location>
        <begin position="318"/>
        <end position="386"/>
    </location>
</feature>
<comment type="caution">
    <text evidence="3">The sequence shown here is derived from an EMBL/GenBank/DDBJ whole genome shotgun (WGS) entry which is preliminary data.</text>
</comment>
<evidence type="ECO:0000259" key="2">
    <source>
        <dbReference type="Pfam" id="PF10088"/>
    </source>
</evidence>
<accession>A0A843R020</accession>
<protein>
    <submittedName>
        <fullName evidence="3">DUF2326 domain-containing protein</fullName>
    </submittedName>
</protein>
<evidence type="ECO:0000313" key="3">
    <source>
        <dbReference type="EMBL" id="MPQ35589.1"/>
    </source>
</evidence>